<evidence type="ECO:0008006" key="4">
    <source>
        <dbReference type="Google" id="ProtNLM"/>
    </source>
</evidence>
<comment type="caution">
    <text evidence="2">The sequence shown here is derived from an EMBL/GenBank/DDBJ whole genome shotgun (WGS) entry which is preliminary data.</text>
</comment>
<feature type="transmembrane region" description="Helical" evidence="1">
    <location>
        <begin position="16"/>
        <end position="35"/>
    </location>
</feature>
<protein>
    <recommendedName>
        <fullName evidence="4">Transmembrane protein</fullName>
    </recommendedName>
</protein>
<dbReference type="Proteomes" id="UP001500051">
    <property type="component" value="Unassembled WGS sequence"/>
</dbReference>
<keyword evidence="3" id="KW-1185">Reference proteome</keyword>
<reference evidence="3" key="1">
    <citation type="journal article" date="2019" name="Int. J. Syst. Evol. Microbiol.">
        <title>The Global Catalogue of Microorganisms (GCM) 10K type strain sequencing project: providing services to taxonomists for standard genome sequencing and annotation.</title>
        <authorList>
            <consortium name="The Broad Institute Genomics Platform"/>
            <consortium name="The Broad Institute Genome Sequencing Center for Infectious Disease"/>
            <person name="Wu L."/>
            <person name="Ma J."/>
        </authorList>
    </citation>
    <scope>NUCLEOTIDE SEQUENCE [LARGE SCALE GENOMIC DNA]</scope>
    <source>
        <strain evidence="3">JCM 16548</strain>
    </source>
</reference>
<organism evidence="2 3">
    <name type="scientific">Microlunatus aurantiacus</name>
    <dbReference type="NCBI Taxonomy" id="446786"/>
    <lineage>
        <taxon>Bacteria</taxon>
        <taxon>Bacillati</taxon>
        <taxon>Actinomycetota</taxon>
        <taxon>Actinomycetes</taxon>
        <taxon>Propionibacteriales</taxon>
        <taxon>Propionibacteriaceae</taxon>
        <taxon>Microlunatus</taxon>
    </lineage>
</organism>
<evidence type="ECO:0000313" key="3">
    <source>
        <dbReference type="Proteomes" id="UP001500051"/>
    </source>
</evidence>
<proteinExistence type="predicted"/>
<keyword evidence="1" id="KW-0812">Transmembrane</keyword>
<sequence>MTFPAGIYAQRRVRMLGQLASDLFVLLWVVLWWFVGRATERTVDAIATPARRSGDAARQLRDQIQEAAEQTSRVPGLGAELRKPFDGAVLSLQDVISAADQQVASVERAGLLLGWLVFLIPAVLLLVIWLPVRVRFFLRARAAQRFLDAEADLDLFALRAMVAQPMHVIARISDDPVAAWRRGDREVIHALATVELRRSGLNPPPL</sequence>
<name>A0ABP7CVZ4_9ACTN</name>
<dbReference type="RefSeq" id="WP_344811362.1">
    <property type="nucleotide sequence ID" value="NZ_BAAAYX010000003.1"/>
</dbReference>
<accession>A0ABP7CVZ4</accession>
<gene>
    <name evidence="2" type="ORF">GCM10022204_11660</name>
</gene>
<keyword evidence="1" id="KW-0472">Membrane</keyword>
<evidence type="ECO:0000256" key="1">
    <source>
        <dbReference type="SAM" id="Phobius"/>
    </source>
</evidence>
<evidence type="ECO:0000313" key="2">
    <source>
        <dbReference type="EMBL" id="GAA3697354.1"/>
    </source>
</evidence>
<keyword evidence="1" id="KW-1133">Transmembrane helix</keyword>
<feature type="transmembrane region" description="Helical" evidence="1">
    <location>
        <begin position="112"/>
        <end position="132"/>
    </location>
</feature>
<dbReference type="EMBL" id="BAAAYX010000003">
    <property type="protein sequence ID" value="GAA3697354.1"/>
    <property type="molecule type" value="Genomic_DNA"/>
</dbReference>